<evidence type="ECO:0000313" key="9">
    <source>
        <dbReference type="EMBL" id="HAR55774.1"/>
    </source>
</evidence>
<protein>
    <recommendedName>
        <fullName evidence="2">2-amino-4-hydroxy-6-hydroxymethyldihydropteridine diphosphokinase</fullName>
        <ecNumber evidence="2">2.7.6.3</ecNumber>
    </recommendedName>
</protein>
<evidence type="ECO:0000256" key="6">
    <source>
        <dbReference type="ARBA" id="ARBA00022840"/>
    </source>
</evidence>
<dbReference type="GO" id="GO:0046656">
    <property type="term" value="P:folic acid biosynthetic process"/>
    <property type="evidence" value="ECO:0007669"/>
    <property type="project" value="UniProtKB-KW"/>
</dbReference>
<comment type="caution">
    <text evidence="9">The sequence shown here is derived from an EMBL/GenBank/DDBJ whole genome shotgun (WGS) entry which is preliminary data.</text>
</comment>
<dbReference type="GO" id="GO:0005524">
    <property type="term" value="F:ATP binding"/>
    <property type="evidence" value="ECO:0007669"/>
    <property type="project" value="UniProtKB-KW"/>
</dbReference>
<keyword evidence="3" id="KW-0808">Transferase</keyword>
<keyword evidence="6" id="KW-0067">ATP-binding</keyword>
<dbReference type="PANTHER" id="PTHR43071:SF2">
    <property type="entry name" value="2-AMINO-4-HYDROXY-6-HYDROXYMETHYLDIHYDROPTERIDINE PYROPHOSPHOKINASE"/>
    <property type="match status" value="1"/>
</dbReference>
<dbReference type="PANTHER" id="PTHR43071">
    <property type="entry name" value="2-AMINO-4-HYDROXY-6-HYDROXYMETHYLDIHYDROPTERIDINE PYROPHOSPHOKINASE"/>
    <property type="match status" value="1"/>
</dbReference>
<dbReference type="STRING" id="314276.OS145_03352"/>
<dbReference type="EMBL" id="DMUP01000067">
    <property type="protein sequence ID" value="HAR55774.1"/>
    <property type="molecule type" value="Genomic_DNA"/>
</dbReference>
<sequence length="164" mass="18794">MARVFLGVGSNSDRERHILNGLIDINEHFNWVQRSQVYESEAVGFAGHAFYNLVVEVTTTLDVESVLQQCKAIEKAHGRTHGGPKFSPRTLDIDVLLYDDLVRESEPQLPRAEILENAFVLLPLADIAPMRRHPVNGKTYRALWQTYNRTQQLAPLKDERWLPF</sequence>
<evidence type="ECO:0000256" key="3">
    <source>
        <dbReference type="ARBA" id="ARBA00022679"/>
    </source>
</evidence>
<dbReference type="GO" id="GO:0003848">
    <property type="term" value="F:2-amino-4-hydroxy-6-hydroxymethyldihydropteridine diphosphokinase activity"/>
    <property type="evidence" value="ECO:0007669"/>
    <property type="project" value="UniProtKB-EC"/>
</dbReference>
<dbReference type="InterPro" id="IPR035907">
    <property type="entry name" value="Hppk_sf"/>
</dbReference>
<dbReference type="RefSeq" id="WP_006956146.1">
    <property type="nucleotide sequence ID" value="NZ_DAIRLQ010000009.1"/>
</dbReference>
<evidence type="ECO:0000256" key="2">
    <source>
        <dbReference type="ARBA" id="ARBA00013253"/>
    </source>
</evidence>
<dbReference type="EC" id="2.7.6.3" evidence="2"/>
<dbReference type="Pfam" id="PF01288">
    <property type="entry name" value="HPPK"/>
    <property type="match status" value="1"/>
</dbReference>
<keyword evidence="7" id="KW-0289">Folate biosynthesis</keyword>
<reference evidence="9 10" key="1">
    <citation type="journal article" date="2018" name="Nat. Biotechnol.">
        <title>A standardized bacterial taxonomy based on genome phylogeny substantially revises the tree of life.</title>
        <authorList>
            <person name="Parks D.H."/>
            <person name="Chuvochina M."/>
            <person name="Waite D.W."/>
            <person name="Rinke C."/>
            <person name="Skarshewski A."/>
            <person name="Chaumeil P.A."/>
            <person name="Hugenholtz P."/>
        </authorList>
    </citation>
    <scope>NUCLEOTIDE SEQUENCE [LARGE SCALE GENOMIC DNA]</scope>
    <source>
        <strain evidence="9">UBA9360</strain>
    </source>
</reference>
<dbReference type="SUPFAM" id="SSF55083">
    <property type="entry name" value="6-hydroxymethyl-7,8-dihydropterin pyrophosphokinase, HPPK"/>
    <property type="match status" value="1"/>
</dbReference>
<keyword evidence="5 9" id="KW-0418">Kinase</keyword>
<accession>A0A348WML2</accession>
<dbReference type="CDD" id="cd00483">
    <property type="entry name" value="HPPK"/>
    <property type="match status" value="1"/>
</dbReference>
<evidence type="ECO:0000313" key="10">
    <source>
        <dbReference type="Proteomes" id="UP000262878"/>
    </source>
</evidence>
<proteinExistence type="predicted"/>
<feature type="domain" description="7,8-dihydro-6-hydroxymethylpterin-pyrophosphokinase" evidence="8">
    <location>
        <begin position="5"/>
        <end position="129"/>
    </location>
</feature>
<evidence type="ECO:0000256" key="1">
    <source>
        <dbReference type="ARBA" id="ARBA00005051"/>
    </source>
</evidence>
<gene>
    <name evidence="9" type="primary">folK</name>
    <name evidence="9" type="ORF">DCR58_03200</name>
</gene>
<name>A0A348WML2_9GAMM</name>
<dbReference type="AlphaFoldDB" id="A0A348WML2"/>
<organism evidence="9 10">
    <name type="scientific">Idiomarina baltica</name>
    <dbReference type="NCBI Taxonomy" id="190892"/>
    <lineage>
        <taxon>Bacteria</taxon>
        <taxon>Pseudomonadati</taxon>
        <taxon>Pseudomonadota</taxon>
        <taxon>Gammaproteobacteria</taxon>
        <taxon>Alteromonadales</taxon>
        <taxon>Idiomarinaceae</taxon>
        <taxon>Idiomarina</taxon>
    </lineage>
</organism>
<dbReference type="InterPro" id="IPR000550">
    <property type="entry name" value="Hppk"/>
</dbReference>
<dbReference type="GO" id="GO:0016301">
    <property type="term" value="F:kinase activity"/>
    <property type="evidence" value="ECO:0007669"/>
    <property type="project" value="UniProtKB-KW"/>
</dbReference>
<dbReference type="GO" id="GO:0046654">
    <property type="term" value="P:tetrahydrofolate biosynthetic process"/>
    <property type="evidence" value="ECO:0007669"/>
    <property type="project" value="UniProtKB-UniPathway"/>
</dbReference>
<comment type="pathway">
    <text evidence="1">Cofactor biosynthesis; tetrahydrofolate biosynthesis; 2-amino-4-hydroxy-6-hydroxymethyl-7,8-dihydropteridine diphosphate from 7,8-dihydroneopterin triphosphate: step 4/4.</text>
</comment>
<keyword evidence="4" id="KW-0547">Nucleotide-binding</keyword>
<evidence type="ECO:0000256" key="5">
    <source>
        <dbReference type="ARBA" id="ARBA00022777"/>
    </source>
</evidence>
<evidence type="ECO:0000259" key="8">
    <source>
        <dbReference type="Pfam" id="PF01288"/>
    </source>
</evidence>
<dbReference type="NCBIfam" id="TIGR01498">
    <property type="entry name" value="folK"/>
    <property type="match status" value="1"/>
</dbReference>
<evidence type="ECO:0000256" key="4">
    <source>
        <dbReference type="ARBA" id="ARBA00022741"/>
    </source>
</evidence>
<dbReference type="Proteomes" id="UP000262878">
    <property type="component" value="Unassembled WGS sequence"/>
</dbReference>
<evidence type="ECO:0000256" key="7">
    <source>
        <dbReference type="ARBA" id="ARBA00022909"/>
    </source>
</evidence>
<dbReference type="Gene3D" id="3.30.70.560">
    <property type="entry name" value="7,8-Dihydro-6-hydroxymethylpterin-pyrophosphokinase HPPK"/>
    <property type="match status" value="1"/>
</dbReference>
<dbReference type="UniPathway" id="UPA00077">
    <property type="reaction ID" value="UER00155"/>
</dbReference>